<keyword evidence="6" id="KW-0010">Activator</keyword>
<dbReference type="InterPro" id="IPR007818">
    <property type="entry name" value="SHI"/>
</dbReference>
<dbReference type="PANTHER" id="PTHR31604:SF2">
    <property type="entry name" value="PROTEIN SHI RELATED SEQUENCE 7"/>
    <property type="match status" value="1"/>
</dbReference>
<feature type="region of interest" description="Disordered" evidence="8">
    <location>
        <begin position="60"/>
        <end position="80"/>
    </location>
</feature>
<dbReference type="InterPro" id="IPR006510">
    <property type="entry name" value="Znf_LRP1"/>
</dbReference>
<comment type="subcellular location">
    <subcellularLocation>
        <location evidence="1">Nucleus</location>
    </subcellularLocation>
</comment>
<dbReference type="Proteomes" id="UP001318860">
    <property type="component" value="Unassembled WGS sequence"/>
</dbReference>
<reference evidence="9 10" key="1">
    <citation type="journal article" date="2021" name="Comput. Struct. Biotechnol. J.">
        <title>De novo genome assembly of the potent medicinal plant Rehmannia glutinosa using nanopore technology.</title>
        <authorList>
            <person name="Ma L."/>
            <person name="Dong C."/>
            <person name="Song C."/>
            <person name="Wang X."/>
            <person name="Zheng X."/>
            <person name="Niu Y."/>
            <person name="Chen S."/>
            <person name="Feng W."/>
        </authorList>
    </citation>
    <scope>NUCLEOTIDE SEQUENCE [LARGE SCALE GENOMIC DNA]</scope>
    <source>
        <strain evidence="9">DH-2019</strain>
    </source>
</reference>
<evidence type="ECO:0000256" key="2">
    <source>
        <dbReference type="ARBA" id="ARBA00006911"/>
    </source>
</evidence>
<dbReference type="Pfam" id="PF05142">
    <property type="entry name" value="DUF702"/>
    <property type="match status" value="1"/>
</dbReference>
<protein>
    <submittedName>
        <fullName evidence="9">Uncharacterized protein</fullName>
    </submittedName>
</protein>
<feature type="region of interest" description="Disordered" evidence="8">
    <location>
        <begin position="1"/>
        <end position="25"/>
    </location>
</feature>
<comment type="caution">
    <text evidence="9">The sequence shown here is derived from an EMBL/GenBank/DDBJ whole genome shotgun (WGS) entry which is preliminary data.</text>
</comment>
<evidence type="ECO:0000313" key="10">
    <source>
        <dbReference type="Proteomes" id="UP001318860"/>
    </source>
</evidence>
<keyword evidence="3" id="KW-0479">Metal-binding</keyword>
<name>A0ABR0TYH5_REHGL</name>
<evidence type="ECO:0000256" key="3">
    <source>
        <dbReference type="ARBA" id="ARBA00022723"/>
    </source>
</evidence>
<sequence>MSGFFSLGGKEHHHQQQQEDQQTDSNNSLFLFRNEEIYNKGFELWQQYYQLHQQRSLQSSHTHDVDHFSAGPSRKNVNNNNIVDIGDESSDYSYRSGASGFRVMRQGRGVNEGINCQDCGNQAKKDCAHLRCRTCCKSRGFPCQTHVKSTWVPAAKRRERQAVALQQEAFRGENPKRLREIPGGGGGGGSSLACTSSRLPATTSGFELGHFPAEVNSPAVFRCVRVSAVDNAEEHLAYQTAVNIGGHVFKGILYDQGPENRFYPGGGGGETSGSQQQPLDLIAAAAATTTTSAATTNPNMITMLDISNYPTPLSAFMAGTQFFPPPRP</sequence>
<accession>A0ABR0TYH5</accession>
<keyword evidence="7" id="KW-0539">Nucleus</keyword>
<dbReference type="NCBIfam" id="TIGR01623">
    <property type="entry name" value="put_zinc_LRP1"/>
    <property type="match status" value="1"/>
</dbReference>
<evidence type="ECO:0000313" key="9">
    <source>
        <dbReference type="EMBL" id="KAK6115283.1"/>
    </source>
</evidence>
<dbReference type="PANTHER" id="PTHR31604">
    <property type="entry name" value="PROTEIN LATERAL ROOT PRIMORDIUM 1"/>
    <property type="match status" value="1"/>
</dbReference>
<evidence type="ECO:0000256" key="1">
    <source>
        <dbReference type="ARBA" id="ARBA00004123"/>
    </source>
</evidence>
<keyword evidence="4" id="KW-0862">Zinc</keyword>
<evidence type="ECO:0000256" key="7">
    <source>
        <dbReference type="ARBA" id="ARBA00023242"/>
    </source>
</evidence>
<dbReference type="InterPro" id="IPR006511">
    <property type="entry name" value="SHI_C"/>
</dbReference>
<keyword evidence="10" id="KW-1185">Reference proteome</keyword>
<evidence type="ECO:0000256" key="5">
    <source>
        <dbReference type="ARBA" id="ARBA00023125"/>
    </source>
</evidence>
<evidence type="ECO:0000256" key="6">
    <source>
        <dbReference type="ARBA" id="ARBA00023159"/>
    </source>
</evidence>
<organism evidence="9 10">
    <name type="scientific">Rehmannia glutinosa</name>
    <name type="common">Chinese foxglove</name>
    <dbReference type="NCBI Taxonomy" id="99300"/>
    <lineage>
        <taxon>Eukaryota</taxon>
        <taxon>Viridiplantae</taxon>
        <taxon>Streptophyta</taxon>
        <taxon>Embryophyta</taxon>
        <taxon>Tracheophyta</taxon>
        <taxon>Spermatophyta</taxon>
        <taxon>Magnoliopsida</taxon>
        <taxon>eudicotyledons</taxon>
        <taxon>Gunneridae</taxon>
        <taxon>Pentapetalae</taxon>
        <taxon>asterids</taxon>
        <taxon>lamiids</taxon>
        <taxon>Lamiales</taxon>
        <taxon>Orobanchaceae</taxon>
        <taxon>Rehmannieae</taxon>
        <taxon>Rehmannia</taxon>
    </lineage>
</organism>
<keyword evidence="5" id="KW-0238">DNA-binding</keyword>
<evidence type="ECO:0000256" key="4">
    <source>
        <dbReference type="ARBA" id="ARBA00022833"/>
    </source>
</evidence>
<dbReference type="NCBIfam" id="TIGR01624">
    <property type="entry name" value="LRP1_Cterm"/>
    <property type="match status" value="1"/>
</dbReference>
<dbReference type="EMBL" id="JABTTQ020003506">
    <property type="protein sequence ID" value="KAK6115283.1"/>
    <property type="molecule type" value="Genomic_DNA"/>
</dbReference>
<proteinExistence type="inferred from homology"/>
<evidence type="ECO:0000256" key="8">
    <source>
        <dbReference type="SAM" id="MobiDB-lite"/>
    </source>
</evidence>
<comment type="similarity">
    <text evidence="2">Belongs to the SHI protein family.</text>
</comment>
<gene>
    <name evidence="9" type="ORF">DH2020_007552</name>
</gene>